<keyword evidence="3" id="KW-1185">Reference proteome</keyword>
<feature type="transmembrane region" description="Helical" evidence="1">
    <location>
        <begin position="29"/>
        <end position="53"/>
    </location>
</feature>
<keyword evidence="1" id="KW-1133">Transmembrane helix</keyword>
<protein>
    <submittedName>
        <fullName evidence="2">Transposase</fullName>
    </submittedName>
</protein>
<keyword evidence="1" id="KW-0472">Membrane</keyword>
<dbReference type="KEGG" id="cheb:HH215_07160"/>
<name>A0A7Z2VH58_9BACL</name>
<proteinExistence type="predicted"/>
<accession>A0A7Z2VH58</accession>
<feature type="transmembrane region" description="Helical" evidence="1">
    <location>
        <begin position="65"/>
        <end position="85"/>
    </location>
</feature>
<dbReference type="AlphaFoldDB" id="A0A7Z2VH58"/>
<reference evidence="2 3" key="1">
    <citation type="submission" date="2020-04" db="EMBL/GenBank/DDBJ databases">
        <title>Genome sequencing of novel species.</title>
        <authorList>
            <person name="Heo J."/>
            <person name="Kim S.-J."/>
            <person name="Kim J.-S."/>
            <person name="Hong S.-B."/>
            <person name="Kwon S.-W."/>
        </authorList>
    </citation>
    <scope>NUCLEOTIDE SEQUENCE [LARGE SCALE GENOMIC DNA]</scope>
    <source>
        <strain evidence="2 3">MFER-1</strain>
    </source>
</reference>
<gene>
    <name evidence="2" type="ORF">HH215_07160</name>
</gene>
<evidence type="ECO:0000313" key="3">
    <source>
        <dbReference type="Proteomes" id="UP000502248"/>
    </source>
</evidence>
<evidence type="ECO:0000313" key="2">
    <source>
        <dbReference type="EMBL" id="QJD82974.1"/>
    </source>
</evidence>
<dbReference type="EMBL" id="CP051680">
    <property type="protein sequence ID" value="QJD82974.1"/>
    <property type="molecule type" value="Genomic_DNA"/>
</dbReference>
<dbReference type="RefSeq" id="WP_169279271.1">
    <property type="nucleotide sequence ID" value="NZ_CP051680.1"/>
</dbReference>
<dbReference type="Proteomes" id="UP000502248">
    <property type="component" value="Chromosome"/>
</dbReference>
<evidence type="ECO:0000256" key="1">
    <source>
        <dbReference type="SAM" id="Phobius"/>
    </source>
</evidence>
<keyword evidence="1" id="KW-0812">Transmembrane</keyword>
<sequence length="103" mass="11699">MSILILFGSFIVPLAMLYAQRKWSQASNVFNMLSLVSLLIFGNIAAMSIAGIIKDRIVFMTSIHGVFLNPVFLLSGAYLGVYFVYRVLLLTIEGFEEQRYRIR</sequence>
<organism evidence="2 3">
    <name type="scientific">Cohnella herbarum</name>
    <dbReference type="NCBI Taxonomy" id="2728023"/>
    <lineage>
        <taxon>Bacteria</taxon>
        <taxon>Bacillati</taxon>
        <taxon>Bacillota</taxon>
        <taxon>Bacilli</taxon>
        <taxon>Bacillales</taxon>
        <taxon>Paenibacillaceae</taxon>
        <taxon>Cohnella</taxon>
    </lineage>
</organism>